<keyword evidence="1" id="KW-0812">Transmembrane</keyword>
<organism evidence="2 3">
    <name type="scientific">Heterodera trifolii</name>
    <dbReference type="NCBI Taxonomy" id="157864"/>
    <lineage>
        <taxon>Eukaryota</taxon>
        <taxon>Metazoa</taxon>
        <taxon>Ecdysozoa</taxon>
        <taxon>Nematoda</taxon>
        <taxon>Chromadorea</taxon>
        <taxon>Rhabditida</taxon>
        <taxon>Tylenchina</taxon>
        <taxon>Tylenchomorpha</taxon>
        <taxon>Tylenchoidea</taxon>
        <taxon>Heteroderidae</taxon>
        <taxon>Heteroderinae</taxon>
        <taxon>Heterodera</taxon>
    </lineage>
</organism>
<dbReference type="EMBL" id="JBICBT010000782">
    <property type="protein sequence ID" value="KAL3101383.1"/>
    <property type="molecule type" value="Genomic_DNA"/>
</dbReference>
<protein>
    <submittedName>
        <fullName evidence="2">Uncharacterized protein</fullName>
    </submittedName>
</protein>
<sequence length="124" mass="14285">MSFGQRALFLWLLLLFSLVFLALHLDFGIDPFIGFLFLWLTDLSILFFASLRCAGVTRFGEGVKIVLTSVVPIVSKFVFEVLFFVRLKYNGSQDLLLTMLPFWFCFAFVIFILSSRIYKSVKSC</sequence>
<accession>A0ABD2KEV0</accession>
<evidence type="ECO:0000313" key="2">
    <source>
        <dbReference type="EMBL" id="KAL3101383.1"/>
    </source>
</evidence>
<feature type="transmembrane region" description="Helical" evidence="1">
    <location>
        <begin position="63"/>
        <end position="83"/>
    </location>
</feature>
<keyword evidence="1" id="KW-0472">Membrane</keyword>
<reference evidence="2 3" key="1">
    <citation type="submission" date="2024-10" db="EMBL/GenBank/DDBJ databases">
        <authorList>
            <person name="Kim D."/>
        </authorList>
    </citation>
    <scope>NUCLEOTIDE SEQUENCE [LARGE SCALE GENOMIC DNA]</scope>
    <source>
        <strain evidence="2">BH-2024</strain>
    </source>
</reference>
<name>A0ABD2KEV0_9BILA</name>
<evidence type="ECO:0000313" key="3">
    <source>
        <dbReference type="Proteomes" id="UP001620626"/>
    </source>
</evidence>
<evidence type="ECO:0000256" key="1">
    <source>
        <dbReference type="SAM" id="Phobius"/>
    </source>
</evidence>
<keyword evidence="1" id="KW-1133">Transmembrane helix</keyword>
<gene>
    <name evidence="2" type="ORF">niasHT_021501</name>
</gene>
<dbReference type="AlphaFoldDB" id="A0ABD2KEV0"/>
<feature type="transmembrane region" description="Helical" evidence="1">
    <location>
        <begin position="95"/>
        <end position="113"/>
    </location>
</feature>
<proteinExistence type="predicted"/>
<feature type="transmembrane region" description="Helical" evidence="1">
    <location>
        <begin position="32"/>
        <end position="51"/>
    </location>
</feature>
<keyword evidence="3" id="KW-1185">Reference proteome</keyword>
<dbReference type="Proteomes" id="UP001620626">
    <property type="component" value="Unassembled WGS sequence"/>
</dbReference>
<comment type="caution">
    <text evidence="2">The sequence shown here is derived from an EMBL/GenBank/DDBJ whole genome shotgun (WGS) entry which is preliminary data.</text>
</comment>